<dbReference type="GO" id="GO:0005886">
    <property type="term" value="C:plasma membrane"/>
    <property type="evidence" value="ECO:0007669"/>
    <property type="project" value="UniProtKB-SubCell"/>
</dbReference>
<evidence type="ECO:0000313" key="13">
    <source>
        <dbReference type="EMBL" id="STX51551.1"/>
    </source>
</evidence>
<comment type="subcellular location">
    <subcellularLocation>
        <location evidence="12">Cell inner membrane</location>
    </subcellularLocation>
    <subcellularLocation>
        <location evidence="1">Cell membrane</location>
        <topology evidence="1">Multi-pass membrane protein</topology>
    </subcellularLocation>
</comment>
<keyword evidence="3 12" id="KW-0813">Transport</keyword>
<feature type="transmembrane region" description="Helical" evidence="12">
    <location>
        <begin position="15"/>
        <end position="41"/>
    </location>
</feature>
<dbReference type="EC" id="1.10.3.-" evidence="13"/>
<evidence type="ECO:0000256" key="8">
    <source>
        <dbReference type="ARBA" id="ARBA00022982"/>
    </source>
</evidence>
<name>A0A378JLD9_9GAMM</name>
<evidence type="ECO:0000256" key="7">
    <source>
        <dbReference type="ARBA" id="ARBA00022723"/>
    </source>
</evidence>
<evidence type="ECO:0000256" key="3">
    <source>
        <dbReference type="ARBA" id="ARBA00022448"/>
    </source>
</evidence>
<dbReference type="GO" id="GO:0016682">
    <property type="term" value="F:oxidoreductase activity, acting on diphenols and related substances as donors, oxygen as acceptor"/>
    <property type="evidence" value="ECO:0007669"/>
    <property type="project" value="TreeGrafter"/>
</dbReference>
<feature type="transmembrane region" description="Helical" evidence="12">
    <location>
        <begin position="94"/>
        <end position="117"/>
    </location>
</feature>
<feature type="transmembrane region" description="Helical" evidence="12">
    <location>
        <begin position="314"/>
        <end position="341"/>
    </location>
</feature>
<proteinExistence type="inferred from homology"/>
<keyword evidence="7 12" id="KW-0479">Metal-binding</keyword>
<keyword evidence="6 12" id="KW-0812">Transmembrane</keyword>
<keyword evidence="11 12" id="KW-0472">Membrane</keyword>
<evidence type="ECO:0000256" key="11">
    <source>
        <dbReference type="ARBA" id="ARBA00023136"/>
    </source>
</evidence>
<dbReference type="EMBL" id="UGOD01000001">
    <property type="protein sequence ID" value="STX51551.1"/>
    <property type="molecule type" value="Genomic_DNA"/>
</dbReference>
<keyword evidence="4 12" id="KW-1003">Cell membrane</keyword>
<evidence type="ECO:0000256" key="12">
    <source>
        <dbReference type="PIRNR" id="PIRNR006446"/>
    </source>
</evidence>
<evidence type="ECO:0000256" key="2">
    <source>
        <dbReference type="ARBA" id="ARBA00009819"/>
    </source>
</evidence>
<dbReference type="RefSeq" id="WP_115331180.1">
    <property type="nucleotide sequence ID" value="NZ_CAAAHP010000001.1"/>
</dbReference>
<dbReference type="GO" id="GO:0070069">
    <property type="term" value="C:cytochrome complex"/>
    <property type="evidence" value="ECO:0007669"/>
    <property type="project" value="UniProtKB-UniRule"/>
</dbReference>
<feature type="transmembrane region" description="Helical" evidence="12">
    <location>
        <begin position="353"/>
        <end position="373"/>
    </location>
</feature>
<keyword evidence="8 12" id="KW-0249">Electron transport</keyword>
<evidence type="ECO:0000313" key="14">
    <source>
        <dbReference type="Proteomes" id="UP000254794"/>
    </source>
</evidence>
<dbReference type="GO" id="GO:0046872">
    <property type="term" value="F:metal ion binding"/>
    <property type="evidence" value="ECO:0007669"/>
    <property type="project" value="UniProtKB-UniRule"/>
</dbReference>
<dbReference type="PANTHER" id="PTHR30365">
    <property type="entry name" value="CYTOCHROME D UBIQUINOL OXIDASE"/>
    <property type="match status" value="1"/>
</dbReference>
<comment type="similarity">
    <text evidence="2 12">Belongs to the cytochrome ubiquinol oxidase subunit 1 family.</text>
</comment>
<dbReference type="OrthoDB" id="9807042at2"/>
<dbReference type="PIRSF" id="PIRSF006446">
    <property type="entry name" value="Cyt_quinol_oxidase_1"/>
    <property type="match status" value="1"/>
</dbReference>
<dbReference type="GO" id="GO:0019646">
    <property type="term" value="P:aerobic electron transport chain"/>
    <property type="evidence" value="ECO:0007669"/>
    <property type="project" value="InterPro"/>
</dbReference>
<dbReference type="Proteomes" id="UP000254794">
    <property type="component" value="Unassembled WGS sequence"/>
</dbReference>
<dbReference type="InterPro" id="IPR002585">
    <property type="entry name" value="Cyt-d_ubiquinol_oxidase_su_1"/>
</dbReference>
<feature type="transmembrane region" description="Helical" evidence="12">
    <location>
        <begin position="53"/>
        <end position="74"/>
    </location>
</feature>
<evidence type="ECO:0000256" key="9">
    <source>
        <dbReference type="ARBA" id="ARBA00022989"/>
    </source>
</evidence>
<protein>
    <submittedName>
        <fullName evidence="13">Cytochrome D ubiquinol oxidase subunit I</fullName>
        <ecNumber evidence="13">1.10.3.-</ecNumber>
    </submittedName>
</protein>
<dbReference type="PANTHER" id="PTHR30365:SF14">
    <property type="entry name" value="CYTOCHROME BD MENAQUINOL OXIDASE SUBUNIT I-RELATED"/>
    <property type="match status" value="1"/>
</dbReference>
<sequence>MIVEILSRAQFGFSIGFHILFPTLNLGLGIFLIIMEAIWLKTNNPLYLTICKFWTKIFALTFGMGVVSGIVMAYQIGTNFGPFITHFGNVLGALFAYETLTAFFLEAGFLGVMLFGWNRVPPKLHFFATVFVGVGTAISAFWILSANSWMQMPSGYAIENGKYIVNNWWEVVFNPLFIPRVLHMIFASYTTTCFVVAGVASYFLLQKKHEDIAKTCLSFAMWSALIVVPLQIWIGDTVGLAIHKYQPLKTAAMEGVWETQRGAPLVLFAIPSQQEQKNKYAIEIPKLASLINTHDLNGELIGLRSVSLADQPKVAAVFFSFRIMVGIGLLMLATAIVALLLRRGEKLFKSKLFLRWCLITAPFGFIATISGWFTAEFGRQPWIVYNLQRTHDAVSDVAWQDVAISFMLLILVYGIIFSFYLYYLFKTIRHGLVMLDNQAVDHMPFQYMAEIDKSGESK</sequence>
<evidence type="ECO:0000256" key="10">
    <source>
        <dbReference type="ARBA" id="ARBA00023004"/>
    </source>
</evidence>
<dbReference type="GO" id="GO:0009055">
    <property type="term" value="F:electron transfer activity"/>
    <property type="evidence" value="ECO:0007669"/>
    <property type="project" value="UniProtKB-UniRule"/>
</dbReference>
<organism evidence="13 14">
    <name type="scientific">Legionella busanensis</name>
    <dbReference type="NCBI Taxonomy" id="190655"/>
    <lineage>
        <taxon>Bacteria</taxon>
        <taxon>Pseudomonadati</taxon>
        <taxon>Pseudomonadota</taxon>
        <taxon>Gammaproteobacteria</taxon>
        <taxon>Legionellales</taxon>
        <taxon>Legionellaceae</taxon>
        <taxon>Legionella</taxon>
    </lineage>
</organism>
<dbReference type="AlphaFoldDB" id="A0A378JLD9"/>
<feature type="transmembrane region" description="Helical" evidence="12">
    <location>
        <begin position="217"/>
        <end position="234"/>
    </location>
</feature>
<feature type="transmembrane region" description="Helical" evidence="12">
    <location>
        <begin position="402"/>
        <end position="425"/>
    </location>
</feature>
<gene>
    <name evidence="13" type="primary">cydA</name>
    <name evidence="13" type="ORF">NCTC13316_01646</name>
</gene>
<keyword evidence="5 12" id="KW-0349">Heme</keyword>
<accession>A0A378JLD9</accession>
<feature type="transmembrane region" description="Helical" evidence="12">
    <location>
        <begin position="181"/>
        <end position="205"/>
    </location>
</feature>
<keyword evidence="13" id="KW-0560">Oxidoreductase</keyword>
<evidence type="ECO:0000256" key="1">
    <source>
        <dbReference type="ARBA" id="ARBA00004651"/>
    </source>
</evidence>
<dbReference type="GO" id="GO:0020037">
    <property type="term" value="F:heme binding"/>
    <property type="evidence" value="ECO:0007669"/>
    <property type="project" value="TreeGrafter"/>
</dbReference>
<evidence type="ECO:0000256" key="6">
    <source>
        <dbReference type="ARBA" id="ARBA00022692"/>
    </source>
</evidence>
<keyword evidence="9 12" id="KW-1133">Transmembrane helix</keyword>
<feature type="transmembrane region" description="Helical" evidence="12">
    <location>
        <begin position="124"/>
        <end position="144"/>
    </location>
</feature>
<evidence type="ECO:0000256" key="5">
    <source>
        <dbReference type="ARBA" id="ARBA00022617"/>
    </source>
</evidence>
<keyword evidence="10 12" id="KW-0408">Iron</keyword>
<keyword evidence="14" id="KW-1185">Reference proteome</keyword>
<evidence type="ECO:0000256" key="4">
    <source>
        <dbReference type="ARBA" id="ARBA00022475"/>
    </source>
</evidence>
<reference evidence="13 14" key="1">
    <citation type="submission" date="2018-06" db="EMBL/GenBank/DDBJ databases">
        <authorList>
            <consortium name="Pathogen Informatics"/>
            <person name="Doyle S."/>
        </authorList>
    </citation>
    <scope>NUCLEOTIDE SEQUENCE [LARGE SCALE GENOMIC DNA]</scope>
    <source>
        <strain evidence="13 14">NCTC13316</strain>
    </source>
</reference>
<dbReference type="Pfam" id="PF01654">
    <property type="entry name" value="Cyt_bd_oxida_I"/>
    <property type="match status" value="1"/>
</dbReference>